<dbReference type="CDD" id="cd01034">
    <property type="entry name" value="EriC_like"/>
    <property type="match status" value="1"/>
</dbReference>
<keyword evidence="9" id="KW-0407">Ion channel</keyword>
<dbReference type="PANTHER" id="PTHR43427:SF6">
    <property type="entry name" value="CHLORIDE CHANNEL PROTEIN CLC-E"/>
    <property type="match status" value="1"/>
</dbReference>
<keyword evidence="12" id="KW-1185">Reference proteome</keyword>
<accession>A0A4R8IJE0</accession>
<evidence type="ECO:0000256" key="5">
    <source>
        <dbReference type="ARBA" id="ARBA00023065"/>
    </source>
</evidence>
<evidence type="ECO:0000256" key="9">
    <source>
        <dbReference type="ARBA" id="ARBA00023303"/>
    </source>
</evidence>
<dbReference type="Proteomes" id="UP000294914">
    <property type="component" value="Unassembled WGS sequence"/>
</dbReference>
<evidence type="ECO:0000256" key="8">
    <source>
        <dbReference type="ARBA" id="ARBA00023214"/>
    </source>
</evidence>
<feature type="transmembrane region" description="Helical" evidence="10">
    <location>
        <begin position="241"/>
        <end position="265"/>
    </location>
</feature>
<feature type="transmembrane region" description="Helical" evidence="10">
    <location>
        <begin position="205"/>
        <end position="229"/>
    </location>
</feature>
<feature type="transmembrane region" description="Helical" evidence="10">
    <location>
        <begin position="68"/>
        <end position="86"/>
    </location>
</feature>
<dbReference type="InterPro" id="IPR001807">
    <property type="entry name" value="ClC"/>
</dbReference>
<dbReference type="InterPro" id="IPR014743">
    <property type="entry name" value="Cl-channel_core"/>
</dbReference>
<keyword evidence="5" id="KW-0406">Ion transport</keyword>
<evidence type="ECO:0000256" key="2">
    <source>
        <dbReference type="ARBA" id="ARBA00022448"/>
    </source>
</evidence>
<evidence type="ECO:0000256" key="1">
    <source>
        <dbReference type="ARBA" id="ARBA00004141"/>
    </source>
</evidence>
<evidence type="ECO:0000313" key="11">
    <source>
        <dbReference type="EMBL" id="TDY00458.1"/>
    </source>
</evidence>
<dbReference type="InterPro" id="IPR050368">
    <property type="entry name" value="ClC-type_chloride_channel"/>
</dbReference>
<name>A0A4R8IJE0_9GAMM</name>
<feature type="transmembrane region" description="Helical" evidence="10">
    <location>
        <begin position="168"/>
        <end position="193"/>
    </location>
</feature>
<comment type="caution">
    <text evidence="11">The sequence shown here is derived from an EMBL/GenBank/DDBJ whole genome shotgun (WGS) entry which is preliminary data.</text>
</comment>
<dbReference type="PANTHER" id="PTHR43427">
    <property type="entry name" value="CHLORIDE CHANNEL PROTEIN CLC-E"/>
    <property type="match status" value="1"/>
</dbReference>
<keyword evidence="8" id="KW-0868">Chloride</keyword>
<dbReference type="GO" id="GO:0005254">
    <property type="term" value="F:chloride channel activity"/>
    <property type="evidence" value="ECO:0007669"/>
    <property type="project" value="UniProtKB-KW"/>
</dbReference>
<dbReference type="Pfam" id="PF00654">
    <property type="entry name" value="Voltage_CLC"/>
    <property type="match status" value="1"/>
</dbReference>
<dbReference type="SUPFAM" id="SSF81340">
    <property type="entry name" value="Clc chloride channel"/>
    <property type="match status" value="1"/>
</dbReference>
<protein>
    <submittedName>
        <fullName evidence="11">H+/Cl-antiporter ClcA</fullName>
    </submittedName>
</protein>
<sequence>MLESGVMYRQHLKRTRRRFFTLNKWKMRLLFWGSALSVGAIAALFALAAGFADESFHHLHQQQPWLTYLLPPVGLAFIAWLTRRFFPGTEGSGIPQAIAALSMRKHALRHKVLSLRVALGKMLLTTLGLFCGASIGREGPTVHIGASLMYSLRRFAPQPLRGQDMLRALILAGGAAGISAAFNTPLAGILFAVEEMSRSFEQRTSGTLIIAVVLAGLTALVILGPYTYFGSTDATLPLSGAWLAVLICGVVGGLLGGLFATALILGSRRIAPLAWRYPVRIAFACGLLISLLGFVSDGQSFGTGYLEAQQLVDGGEASLLFPLWKLLATLSSYLSGIPGGIFAPSLAVGAGLGADLALLLPHLPVAALIMLGMVGYFSGVVQTPITAFVIVMEMTDNSGMLLPLMATALIARGVSSLVCPRPIYQALADAYLHKQDTQENAGKYENP</sequence>
<comment type="subcellular location">
    <subcellularLocation>
        <location evidence="1">Membrane</location>
        <topology evidence="1">Multi-pass membrane protein</topology>
    </subcellularLocation>
</comment>
<dbReference type="GO" id="GO:0034707">
    <property type="term" value="C:chloride channel complex"/>
    <property type="evidence" value="ECO:0007669"/>
    <property type="project" value="UniProtKB-KW"/>
</dbReference>
<keyword evidence="6 10" id="KW-0472">Membrane</keyword>
<feature type="transmembrane region" description="Helical" evidence="10">
    <location>
        <begin position="277"/>
        <end position="295"/>
    </location>
</feature>
<keyword evidence="2" id="KW-0813">Transport</keyword>
<dbReference type="PRINTS" id="PR00762">
    <property type="entry name" value="CLCHANNEL"/>
</dbReference>
<keyword evidence="3 10" id="KW-0812">Transmembrane</keyword>
<dbReference type="Gene3D" id="1.10.3080.10">
    <property type="entry name" value="Clc chloride channel"/>
    <property type="match status" value="1"/>
</dbReference>
<evidence type="ECO:0000256" key="3">
    <source>
        <dbReference type="ARBA" id="ARBA00022692"/>
    </source>
</evidence>
<keyword evidence="4 10" id="KW-1133">Transmembrane helix</keyword>
<dbReference type="RefSeq" id="WP_208321340.1">
    <property type="nucleotide sequence ID" value="NZ_SOQX01000005.1"/>
</dbReference>
<evidence type="ECO:0000256" key="4">
    <source>
        <dbReference type="ARBA" id="ARBA00022989"/>
    </source>
</evidence>
<evidence type="ECO:0000256" key="10">
    <source>
        <dbReference type="SAM" id="Phobius"/>
    </source>
</evidence>
<evidence type="ECO:0000256" key="6">
    <source>
        <dbReference type="ARBA" id="ARBA00023136"/>
    </source>
</evidence>
<feature type="transmembrane region" description="Helical" evidence="10">
    <location>
        <begin position="366"/>
        <end position="391"/>
    </location>
</feature>
<proteinExistence type="predicted"/>
<evidence type="ECO:0000256" key="7">
    <source>
        <dbReference type="ARBA" id="ARBA00023173"/>
    </source>
</evidence>
<evidence type="ECO:0000313" key="12">
    <source>
        <dbReference type="Proteomes" id="UP000294914"/>
    </source>
</evidence>
<feature type="transmembrane region" description="Helical" evidence="10">
    <location>
        <begin position="113"/>
        <end position="135"/>
    </location>
</feature>
<reference evidence="11 12" key="1">
    <citation type="submission" date="2019-03" db="EMBL/GenBank/DDBJ databases">
        <title>Genomic Encyclopedia of Type Strains, Phase IV (KMG-IV): sequencing the most valuable type-strain genomes for metagenomic binning, comparative biology and taxonomic classification.</title>
        <authorList>
            <person name="Goeker M."/>
        </authorList>
    </citation>
    <scope>NUCLEOTIDE SEQUENCE [LARGE SCALE GENOMIC DNA]</scope>
    <source>
        <strain evidence="11 12">DSM 16326</strain>
    </source>
</reference>
<keyword evidence="7" id="KW-0869">Chloride channel</keyword>
<dbReference type="EMBL" id="SOQX01000005">
    <property type="protein sequence ID" value="TDY00458.1"/>
    <property type="molecule type" value="Genomic_DNA"/>
</dbReference>
<dbReference type="AlphaFoldDB" id="A0A4R8IJE0"/>
<gene>
    <name evidence="11" type="ORF">EDC23_1959</name>
</gene>
<organism evidence="11 12">
    <name type="scientific">Thiohalophilus thiocyanatoxydans</name>
    <dbReference type="NCBI Taxonomy" id="381308"/>
    <lineage>
        <taxon>Bacteria</taxon>
        <taxon>Pseudomonadati</taxon>
        <taxon>Pseudomonadota</taxon>
        <taxon>Gammaproteobacteria</taxon>
        <taxon>Thiohalomonadales</taxon>
        <taxon>Thiohalophilaceae</taxon>
        <taxon>Thiohalophilus</taxon>
    </lineage>
</organism>